<comment type="caution">
    <text evidence="2">The sequence shown here is derived from an EMBL/GenBank/DDBJ whole genome shotgun (WGS) entry which is preliminary data.</text>
</comment>
<dbReference type="EMBL" id="JAWWNJ010000163">
    <property type="protein sequence ID" value="KAK6977911.1"/>
    <property type="molecule type" value="Genomic_DNA"/>
</dbReference>
<feature type="compositionally biased region" description="Basic and acidic residues" evidence="1">
    <location>
        <begin position="193"/>
        <end position="204"/>
    </location>
</feature>
<evidence type="ECO:0000256" key="1">
    <source>
        <dbReference type="SAM" id="MobiDB-lite"/>
    </source>
</evidence>
<dbReference type="AlphaFoldDB" id="A0AAV9ZCI6"/>
<feature type="region of interest" description="Disordered" evidence="1">
    <location>
        <begin position="1"/>
        <end position="20"/>
    </location>
</feature>
<name>A0AAV9ZCI6_9AGAR</name>
<reference evidence="2 3" key="1">
    <citation type="journal article" date="2024" name="J Genomics">
        <title>Draft genome sequencing and assembly of Favolaschia claudopus CIRM-BRFM 2984 isolated from oak limbs.</title>
        <authorList>
            <person name="Navarro D."/>
            <person name="Drula E."/>
            <person name="Chaduli D."/>
            <person name="Cazenave R."/>
            <person name="Ahrendt S."/>
            <person name="Wang J."/>
            <person name="Lipzen A."/>
            <person name="Daum C."/>
            <person name="Barry K."/>
            <person name="Grigoriev I.V."/>
            <person name="Favel A."/>
            <person name="Rosso M.N."/>
            <person name="Martin F."/>
        </authorList>
    </citation>
    <scope>NUCLEOTIDE SEQUENCE [LARGE SCALE GENOMIC DNA]</scope>
    <source>
        <strain evidence="2 3">CIRM-BRFM 2984</strain>
    </source>
</reference>
<sequence length="448" mass="49506">METFRPPFPTKTMRSVTSAEQVKAGALQGRAEMQRLRKVNNKDNEQLELEEPIPLYARPFQVGTALFKSPRRRCGLVQQPKYKPQAKVLSPLPICSGVKVAGSPHGGGSVDPVRDQSMTPTRIFRRRAVVRDAAAPVTFQKTLNNDQVYPSIDLEVLADASASATPSAAAKFQELLPGPPGQPKVVNDLEDPDLAKNEQPRDSDVPEYWRLGCRRLSKLGSVIDTKQGKGKLISTQKVWFVGTVARRRVRHCDSMQTTGVSGQKNSDAFSMRKSGNPLGVYSNFGIVSSKIFQTDAMAHGVPVTASRKMKMKTTDVGVEQRKEFLAPENQTTFARHRKGLGCAEEKTAPRHGTHGLETRDSISAHDLFPDRVEKMEASVNEAGVAANFAREESVWEPFAASLQMSEVVPEWFRGGRWRVWSPLCQDGEKYLEAAGLVQGERAEIEDAH</sequence>
<keyword evidence="3" id="KW-1185">Reference proteome</keyword>
<feature type="region of interest" description="Disordered" evidence="1">
    <location>
        <begin position="176"/>
        <end position="205"/>
    </location>
</feature>
<evidence type="ECO:0000313" key="3">
    <source>
        <dbReference type="Proteomes" id="UP001362999"/>
    </source>
</evidence>
<evidence type="ECO:0000313" key="2">
    <source>
        <dbReference type="EMBL" id="KAK6977911.1"/>
    </source>
</evidence>
<protein>
    <submittedName>
        <fullName evidence="2">Uncharacterized protein</fullName>
    </submittedName>
</protein>
<gene>
    <name evidence="2" type="ORF">R3P38DRAFT_2809611</name>
</gene>
<accession>A0AAV9ZCI6</accession>
<proteinExistence type="predicted"/>
<dbReference type="Proteomes" id="UP001362999">
    <property type="component" value="Unassembled WGS sequence"/>
</dbReference>
<organism evidence="2 3">
    <name type="scientific">Favolaschia claudopus</name>
    <dbReference type="NCBI Taxonomy" id="2862362"/>
    <lineage>
        <taxon>Eukaryota</taxon>
        <taxon>Fungi</taxon>
        <taxon>Dikarya</taxon>
        <taxon>Basidiomycota</taxon>
        <taxon>Agaricomycotina</taxon>
        <taxon>Agaricomycetes</taxon>
        <taxon>Agaricomycetidae</taxon>
        <taxon>Agaricales</taxon>
        <taxon>Marasmiineae</taxon>
        <taxon>Mycenaceae</taxon>
        <taxon>Favolaschia</taxon>
    </lineage>
</organism>